<dbReference type="Proteomes" id="UP000006310">
    <property type="component" value="Chromosome 5"/>
</dbReference>
<evidence type="ECO:0000256" key="3">
    <source>
        <dbReference type="ARBA" id="ARBA00013714"/>
    </source>
</evidence>
<dbReference type="GO" id="GO:0005743">
    <property type="term" value="C:mitochondrial inner membrane"/>
    <property type="evidence" value="ECO:0007669"/>
    <property type="project" value="UniProtKB-SubCell"/>
</dbReference>
<protein>
    <recommendedName>
        <fullName evidence="3">Mitochondrial intermembrane space import and assembly protein 40</fullName>
    </recommendedName>
    <alternativeName>
        <fullName evidence="11">Mitochondrial import inner membrane translocase TIM40</fullName>
    </alternativeName>
</protein>
<dbReference type="eggNOG" id="KOG4149">
    <property type="taxonomic scope" value="Eukaryota"/>
</dbReference>
<reference evidence="13 14" key="1">
    <citation type="journal article" date="2011" name="Proc. Natl. Acad. Sci. U.S.A.">
        <title>Evolutionary erosion of yeast sex chromosomes by mating-type switching accidents.</title>
        <authorList>
            <person name="Gordon J.L."/>
            <person name="Armisen D."/>
            <person name="Proux-Wera E."/>
            <person name="Oheigeartaigh S.S."/>
            <person name="Byrne K.P."/>
            <person name="Wolfe K.H."/>
        </authorList>
    </citation>
    <scope>NUCLEOTIDE SEQUENCE [LARGE SCALE GENOMIC DNA]</scope>
    <source>
        <strain evidence="14">ATCC MYA-139 / BCRC 22969 / CBS 8797 / CCRC 22969 / KCTC 17520 / NBRC 10181 / NCYC 3082</strain>
    </source>
</reference>
<dbReference type="InterPro" id="IPR039289">
    <property type="entry name" value="CHCHD4"/>
</dbReference>
<dbReference type="EMBL" id="HE978318">
    <property type="protein sequence ID" value="CCK70637.1"/>
    <property type="molecule type" value="Genomic_DNA"/>
</dbReference>
<evidence type="ECO:0000256" key="10">
    <source>
        <dbReference type="ARBA" id="ARBA00023284"/>
    </source>
</evidence>
<comment type="cofactor">
    <cofactor evidence="1">
        <name>Cu(2+)</name>
        <dbReference type="ChEBI" id="CHEBI:29036"/>
    </cofactor>
</comment>
<dbReference type="PANTHER" id="PTHR21622">
    <property type="entry name" value="COILED-COIL-HELIX-COILED-COIL-HELIX DOMAIN CONTAINING 4"/>
    <property type="match status" value="1"/>
</dbReference>
<accession>J7RZJ4</accession>
<reference evidence="14" key="2">
    <citation type="submission" date="2012-08" db="EMBL/GenBank/DDBJ databases">
        <title>Genome sequence of Kazachstania naganishii.</title>
        <authorList>
            <person name="Gordon J.L."/>
            <person name="Armisen D."/>
            <person name="Proux-Wera E."/>
            <person name="OhEigeartaigh S.S."/>
            <person name="Byrne K.P."/>
            <person name="Wolfe K.H."/>
        </authorList>
    </citation>
    <scope>NUCLEOTIDE SEQUENCE [LARGE SCALE GENOMIC DNA]</scope>
    <source>
        <strain evidence="14">ATCC MYA-139 / BCRC 22969 / CBS 8797 / CCRC 22969 / KCTC 17520 / NBRC 10181 / NCYC 3082</strain>
    </source>
</reference>
<sequence length="634" mass="68882">MSNFLRPLWRVSASAWHCRGRGSNPWGKTAIRLYSAPQRDTVVRQWVPSLLGVFACLAGIYWISPNGVTLGRGASVSPGSKADVLNSMESQQQSTDTFDPILQMDQFGTEKPFLDVEEVVVPGDVSIISAHISREPVPGKQFRGEKQSMGTSDGASRDNPVSLKAEIPIVDLEHALPKLQQEAKEEMPIEIEMNELPLKEDSSAVTGNEDSSVLALKDDENAQRSGDLQGKSGSVQPSIRVIYDGEKILPENSPPHGRSELAGEIAAPGLPHDVDTLPHEFVLGDLVIIEPGMSSEPPVKETMSESSGSCKVPASTNDIPFETNTDENIDMADTHPFNSSSTTPIDSASGSTETTMDRSQGTTPLSAEDVGTPFENHVQNEFDIVSKRENENVVVDAEQHSLGSEKQQVPKSIDKKLLAGENIKPKVDDTIVRKIEPSNSQAIPEIVLQTNFITNPESDHLSIGSTATEILTLPSKEVSETETVASESERPVYDCKTIQTPEIDSTMGTTPSRLEDDGSATITETAEAKTETVSPILEEPTAESLAPSVKPALEDKGMAYNPDTGEINWDCPCLGGLAYGPCGEEFRLAFSCFVYSDKGTKTAECLDKFHVMQNCFQAHPDYYFDDQNVKVRDI</sequence>
<evidence type="ECO:0000256" key="2">
    <source>
        <dbReference type="ARBA" id="ARBA00004164"/>
    </source>
</evidence>
<organism evidence="13 14">
    <name type="scientific">Huiozyma naganishii (strain ATCC MYA-139 / BCRC 22969 / CBS 8797 / KCTC 17520 / NBRC 10181 / NCYC 3082 / Yp74L-3)</name>
    <name type="common">Yeast</name>
    <name type="synonym">Kazachstania naganishii</name>
    <dbReference type="NCBI Taxonomy" id="1071383"/>
    <lineage>
        <taxon>Eukaryota</taxon>
        <taxon>Fungi</taxon>
        <taxon>Dikarya</taxon>
        <taxon>Ascomycota</taxon>
        <taxon>Saccharomycotina</taxon>
        <taxon>Saccharomycetes</taxon>
        <taxon>Saccharomycetales</taxon>
        <taxon>Saccharomycetaceae</taxon>
        <taxon>Huiozyma</taxon>
    </lineage>
</organism>
<keyword evidence="6" id="KW-0560">Oxidoreductase</keyword>
<name>J7RZJ4_HUIN7</name>
<evidence type="ECO:0000256" key="5">
    <source>
        <dbReference type="ARBA" id="ARBA00022927"/>
    </source>
</evidence>
<keyword evidence="8" id="KW-0496">Mitochondrion</keyword>
<gene>
    <name evidence="13" type="primary">KNAG0E03830</name>
    <name evidence="13" type="ordered locus">KNAG_0E03830</name>
</gene>
<feature type="region of interest" description="Disordered" evidence="12">
    <location>
        <begin position="295"/>
        <end position="371"/>
    </location>
</feature>
<evidence type="ECO:0000256" key="1">
    <source>
        <dbReference type="ARBA" id="ARBA00001973"/>
    </source>
</evidence>
<dbReference type="STRING" id="1071383.J7RZJ4"/>
<dbReference type="GO" id="GO:0005758">
    <property type="term" value="C:mitochondrial intermembrane space"/>
    <property type="evidence" value="ECO:0007669"/>
    <property type="project" value="TreeGrafter"/>
</dbReference>
<dbReference type="GO" id="GO:0015035">
    <property type="term" value="F:protein-disulfide reductase activity"/>
    <property type="evidence" value="ECO:0007669"/>
    <property type="project" value="InterPro"/>
</dbReference>
<evidence type="ECO:0000256" key="12">
    <source>
        <dbReference type="SAM" id="MobiDB-lite"/>
    </source>
</evidence>
<evidence type="ECO:0000313" key="13">
    <source>
        <dbReference type="EMBL" id="CCK70637.1"/>
    </source>
</evidence>
<keyword evidence="7" id="KW-0811">Translocation</keyword>
<dbReference type="RefSeq" id="XP_022464883.1">
    <property type="nucleotide sequence ID" value="XM_022608381.1"/>
</dbReference>
<feature type="compositionally biased region" description="Polar residues" evidence="12">
    <location>
        <begin position="304"/>
        <end position="318"/>
    </location>
</feature>
<evidence type="ECO:0000256" key="4">
    <source>
        <dbReference type="ARBA" id="ARBA00022448"/>
    </source>
</evidence>
<feature type="compositionally biased region" description="Polar residues" evidence="12">
    <location>
        <begin position="336"/>
        <end position="365"/>
    </location>
</feature>
<feature type="region of interest" description="Disordered" evidence="12">
    <location>
        <begin position="137"/>
        <end position="160"/>
    </location>
</feature>
<keyword evidence="5" id="KW-0653">Protein transport</keyword>
<dbReference type="PANTHER" id="PTHR21622:SF0">
    <property type="entry name" value="COILED-COIL-HELIX-COILED-COIL-HELIX DOMAIN CONTAINING 4"/>
    <property type="match status" value="1"/>
</dbReference>
<evidence type="ECO:0000256" key="8">
    <source>
        <dbReference type="ARBA" id="ARBA00023128"/>
    </source>
</evidence>
<evidence type="ECO:0000256" key="7">
    <source>
        <dbReference type="ARBA" id="ARBA00023010"/>
    </source>
</evidence>
<evidence type="ECO:0000256" key="9">
    <source>
        <dbReference type="ARBA" id="ARBA00023157"/>
    </source>
</evidence>
<dbReference type="KEGG" id="kng:KNAG_0E03830"/>
<dbReference type="GeneID" id="34526337"/>
<evidence type="ECO:0000256" key="11">
    <source>
        <dbReference type="ARBA" id="ARBA00033150"/>
    </source>
</evidence>
<evidence type="ECO:0000256" key="6">
    <source>
        <dbReference type="ARBA" id="ARBA00023002"/>
    </source>
</evidence>
<dbReference type="PROSITE" id="PS51808">
    <property type="entry name" value="CHCH"/>
    <property type="match status" value="1"/>
</dbReference>
<keyword evidence="14" id="KW-1185">Reference proteome</keyword>
<dbReference type="OrthoDB" id="7481291at2759"/>
<comment type="subcellular location">
    <subcellularLocation>
        <location evidence="2">Mitochondrion inner membrane</location>
        <topology evidence="2">Single-pass type II membrane protein</topology>
        <orientation evidence="2">Intermembrane side</orientation>
    </subcellularLocation>
</comment>
<keyword evidence="10" id="KW-0676">Redox-active center</keyword>
<dbReference type="Gene3D" id="1.10.287.2900">
    <property type="match status" value="1"/>
</dbReference>
<keyword evidence="9" id="KW-1015">Disulfide bond</keyword>
<dbReference type="HOGENOM" id="CLU_431521_0_0_1"/>
<keyword evidence="4" id="KW-0813">Transport</keyword>
<dbReference type="AlphaFoldDB" id="J7RZJ4"/>
<evidence type="ECO:0000313" key="14">
    <source>
        <dbReference type="Proteomes" id="UP000006310"/>
    </source>
</evidence>
<proteinExistence type="predicted"/>
<dbReference type="GO" id="GO:0045041">
    <property type="term" value="P:protein import into mitochondrial intermembrane space"/>
    <property type="evidence" value="ECO:0007669"/>
    <property type="project" value="InterPro"/>
</dbReference>